<sequence length="400" mass="45175">MKRRLLLLSFTLLFLLTSLTGCWSKRELDEIAIATGLGLDKTENGYKFTVQIINPAEVAAKTISTRTAVTTYTSEGRSLFEALRGLTDKAPRKVYLSHIRKVVFGEELARDGISETLDFLTRDHEFRTDFHIAVAKGMEAHDLLTILTPMEKIPANKMYFSMQTSSEYWAPSLIIKIQQLISTILEDGKEPVISGVYNVGDIKRGSNLSNVEDVGAPTDVRVDSLGVFKGDQLIGWMDQLQSTSYNYIMGNVKNTAEYFECKDKEGSITLEVMEASSNKTVTIKDGEPHFNVEVSVEGNIADVECQIDLMKLDTIKQLEKHFSEQLSILFNDTVSDVQEDFKSDVFGFGDLIHRTKPKYWRTIKDGWEEQFPEVEVTVEATVKINRTGTISNPYEFKKEE</sequence>
<evidence type="ECO:0000313" key="10">
    <source>
        <dbReference type="EMBL" id="GGD09343.1"/>
    </source>
</evidence>
<comment type="caution">
    <text evidence="10">The sequence shown here is derived from an EMBL/GenBank/DDBJ whole genome shotgun (WGS) entry which is preliminary data.</text>
</comment>
<dbReference type="EMBL" id="BMIN01000005">
    <property type="protein sequence ID" value="GGD09343.1"/>
    <property type="molecule type" value="Genomic_DNA"/>
</dbReference>
<evidence type="ECO:0000256" key="5">
    <source>
        <dbReference type="ARBA" id="ARBA00023136"/>
    </source>
</evidence>
<dbReference type="Pfam" id="PF05504">
    <property type="entry name" value="Spore_GerAC"/>
    <property type="match status" value="1"/>
</dbReference>
<evidence type="ECO:0000256" key="4">
    <source>
        <dbReference type="ARBA" id="ARBA00022729"/>
    </source>
</evidence>
<keyword evidence="11" id="KW-1185">Reference proteome</keyword>
<feature type="domain" description="Spore germination GerAC-like C-terminal" evidence="8">
    <location>
        <begin position="225"/>
        <end position="388"/>
    </location>
</feature>
<evidence type="ECO:0000313" key="11">
    <source>
        <dbReference type="Proteomes" id="UP000642571"/>
    </source>
</evidence>
<evidence type="ECO:0008006" key="12">
    <source>
        <dbReference type="Google" id="ProtNLM"/>
    </source>
</evidence>
<dbReference type="InterPro" id="IPR008844">
    <property type="entry name" value="Spore_GerAC-like"/>
</dbReference>
<dbReference type="InterPro" id="IPR057336">
    <property type="entry name" value="GerAC_N"/>
</dbReference>
<feature type="domain" description="Spore germination protein N-terminal" evidence="9">
    <location>
        <begin position="25"/>
        <end position="194"/>
    </location>
</feature>
<dbReference type="NCBIfam" id="TIGR02887">
    <property type="entry name" value="spore_ger_x_C"/>
    <property type="match status" value="1"/>
</dbReference>
<dbReference type="Pfam" id="PF25198">
    <property type="entry name" value="Spore_GerAC_N"/>
    <property type="match status" value="1"/>
</dbReference>
<proteinExistence type="inferred from homology"/>
<dbReference type="PANTHER" id="PTHR35789:SF1">
    <property type="entry name" value="SPORE GERMINATION PROTEIN B3"/>
    <property type="match status" value="1"/>
</dbReference>
<dbReference type="PROSITE" id="PS51257">
    <property type="entry name" value="PROKAR_LIPOPROTEIN"/>
    <property type="match status" value="1"/>
</dbReference>
<dbReference type="PANTHER" id="PTHR35789">
    <property type="entry name" value="SPORE GERMINATION PROTEIN B3"/>
    <property type="match status" value="1"/>
</dbReference>
<dbReference type="InterPro" id="IPR038501">
    <property type="entry name" value="Spore_GerAC_C_sf"/>
</dbReference>
<accession>A0ABQ1Q0U1</accession>
<dbReference type="Proteomes" id="UP000642571">
    <property type="component" value="Unassembled WGS sequence"/>
</dbReference>
<keyword evidence="7" id="KW-0449">Lipoprotein</keyword>
<evidence type="ECO:0000259" key="8">
    <source>
        <dbReference type="Pfam" id="PF05504"/>
    </source>
</evidence>
<evidence type="ECO:0000256" key="1">
    <source>
        <dbReference type="ARBA" id="ARBA00004635"/>
    </source>
</evidence>
<keyword evidence="4" id="KW-0732">Signal</keyword>
<comment type="subcellular location">
    <subcellularLocation>
        <location evidence="1">Membrane</location>
        <topology evidence="1">Lipid-anchor</topology>
    </subcellularLocation>
</comment>
<evidence type="ECO:0000256" key="7">
    <source>
        <dbReference type="ARBA" id="ARBA00023288"/>
    </source>
</evidence>
<evidence type="ECO:0000259" key="9">
    <source>
        <dbReference type="Pfam" id="PF25198"/>
    </source>
</evidence>
<keyword evidence="5" id="KW-0472">Membrane</keyword>
<comment type="similarity">
    <text evidence="2">Belongs to the GerABKC lipoprotein family.</text>
</comment>
<dbReference type="Gene3D" id="3.30.300.210">
    <property type="entry name" value="Nutrient germinant receptor protein C, domain 3"/>
    <property type="match status" value="1"/>
</dbReference>
<evidence type="ECO:0000256" key="3">
    <source>
        <dbReference type="ARBA" id="ARBA00022544"/>
    </source>
</evidence>
<dbReference type="InterPro" id="IPR046953">
    <property type="entry name" value="Spore_GerAC-like_C"/>
</dbReference>
<keyword evidence="6" id="KW-0564">Palmitate</keyword>
<evidence type="ECO:0000256" key="2">
    <source>
        <dbReference type="ARBA" id="ARBA00007886"/>
    </source>
</evidence>
<keyword evidence="3" id="KW-0309">Germination</keyword>
<protein>
    <recommendedName>
        <fullName evidence="12">Spore germination protein KC</fullName>
    </recommendedName>
</protein>
<gene>
    <name evidence="10" type="ORF">GCM10011389_16090</name>
</gene>
<evidence type="ECO:0000256" key="6">
    <source>
        <dbReference type="ARBA" id="ARBA00023139"/>
    </source>
</evidence>
<name>A0ABQ1Q0U1_9BACI</name>
<organism evidence="10 11">
    <name type="scientific">Pontibacillus salipaludis</name>
    <dbReference type="NCBI Taxonomy" id="1697394"/>
    <lineage>
        <taxon>Bacteria</taxon>
        <taxon>Bacillati</taxon>
        <taxon>Bacillota</taxon>
        <taxon>Bacilli</taxon>
        <taxon>Bacillales</taxon>
        <taxon>Bacillaceae</taxon>
        <taxon>Pontibacillus</taxon>
    </lineage>
</organism>
<dbReference type="RefSeq" id="WP_188652595.1">
    <property type="nucleotide sequence ID" value="NZ_BMIN01000005.1"/>
</dbReference>
<dbReference type="Gene3D" id="6.20.190.10">
    <property type="entry name" value="Nutrient germinant receptor protein C, domain 1"/>
    <property type="match status" value="1"/>
</dbReference>
<reference evidence="11" key="1">
    <citation type="journal article" date="2019" name="Int. J. Syst. Evol. Microbiol.">
        <title>The Global Catalogue of Microorganisms (GCM) 10K type strain sequencing project: providing services to taxonomists for standard genome sequencing and annotation.</title>
        <authorList>
            <consortium name="The Broad Institute Genomics Platform"/>
            <consortium name="The Broad Institute Genome Sequencing Center for Infectious Disease"/>
            <person name="Wu L."/>
            <person name="Ma J."/>
        </authorList>
    </citation>
    <scope>NUCLEOTIDE SEQUENCE [LARGE SCALE GENOMIC DNA]</scope>
    <source>
        <strain evidence="11">CGMCC 1.15353</strain>
    </source>
</reference>